<dbReference type="AlphaFoldDB" id="A0A2X1Y0C4"/>
<proteinExistence type="predicted"/>
<keyword evidence="1" id="KW-1133">Transmembrane helix</keyword>
<dbReference type="Proteomes" id="UP000250070">
    <property type="component" value="Unassembled WGS sequence"/>
</dbReference>
<dbReference type="GeneID" id="83862872"/>
<feature type="transmembrane region" description="Helical" evidence="1">
    <location>
        <begin position="12"/>
        <end position="31"/>
    </location>
</feature>
<keyword evidence="1" id="KW-0812">Transmembrane</keyword>
<dbReference type="EMBL" id="UATM01000032">
    <property type="protein sequence ID" value="SPY48329.1"/>
    <property type="molecule type" value="Genomic_DNA"/>
</dbReference>
<organism evidence="2 3">
    <name type="scientific">Peptoniphilus harei</name>
    <dbReference type="NCBI Taxonomy" id="54005"/>
    <lineage>
        <taxon>Bacteria</taxon>
        <taxon>Bacillati</taxon>
        <taxon>Bacillota</taxon>
        <taxon>Tissierellia</taxon>
        <taxon>Tissierellales</taxon>
        <taxon>Peptoniphilaceae</taxon>
        <taxon>Peptoniphilus</taxon>
    </lineage>
</organism>
<sequence length="59" mass="6281">MDKKKKFNTNRVAAYALSGVMLASVIPYNVFADVEKTQNAINHVAAASGSDLGIAPEKD</sequence>
<evidence type="ECO:0000256" key="1">
    <source>
        <dbReference type="SAM" id="Phobius"/>
    </source>
</evidence>
<gene>
    <name evidence="2" type="ORF">NCTC13076_01396</name>
</gene>
<evidence type="ECO:0000313" key="3">
    <source>
        <dbReference type="Proteomes" id="UP000250070"/>
    </source>
</evidence>
<keyword evidence="1" id="KW-0472">Membrane</keyword>
<evidence type="ECO:0000313" key="2">
    <source>
        <dbReference type="EMBL" id="SPY48329.1"/>
    </source>
</evidence>
<accession>A0A2X1Y0C4</accession>
<protein>
    <submittedName>
        <fullName evidence="2">Uncharacterized protein</fullName>
    </submittedName>
</protein>
<dbReference type="RefSeq" id="WP_112890026.1">
    <property type="nucleotide sequence ID" value="NZ_CP068103.1"/>
</dbReference>
<reference evidence="2 3" key="1">
    <citation type="submission" date="2018-06" db="EMBL/GenBank/DDBJ databases">
        <authorList>
            <consortium name="Pathogen Informatics"/>
            <person name="Doyle S."/>
        </authorList>
    </citation>
    <scope>NUCLEOTIDE SEQUENCE [LARGE SCALE GENOMIC DNA]</scope>
    <source>
        <strain evidence="2 3">NCTC13076</strain>
    </source>
</reference>
<name>A0A2X1Y0C4_9FIRM</name>